<name>A0A0U5FLA4_XANCI</name>
<dbReference type="AlphaFoldDB" id="A0A0U5FLA4"/>
<dbReference type="KEGG" id="xcr:J163_04396"/>
<dbReference type="KEGG" id="xcf:J172_04436"/>
<reference evidence="2 4" key="1">
    <citation type="submission" date="2014-09" db="EMBL/GenBank/DDBJ databases">
        <authorList>
            <person name="Regsiter A."/>
        </authorList>
    </citation>
    <scope>NUCLEOTIDE SEQUENCE [LARGE SCALE GENOMIC DNA]</scope>
</reference>
<feature type="domain" description="MAE-28990/MAE-18760-like HEPN" evidence="1">
    <location>
        <begin position="4"/>
        <end position="203"/>
    </location>
</feature>
<dbReference type="EMBL" id="JAABFR010001386">
    <property type="protein sequence ID" value="MBD4337862.1"/>
    <property type="molecule type" value="Genomic_DNA"/>
</dbReference>
<organism evidence="2 4">
    <name type="scientific">Xanthomonas citri pv. citri</name>
    <dbReference type="NCBI Taxonomy" id="611301"/>
    <lineage>
        <taxon>Bacteria</taxon>
        <taxon>Pseudomonadati</taxon>
        <taxon>Pseudomonadota</taxon>
        <taxon>Gammaproteobacteria</taxon>
        <taxon>Lysobacterales</taxon>
        <taxon>Lysobacteraceae</taxon>
        <taxon>Xanthomonas</taxon>
    </lineage>
</organism>
<gene>
    <name evidence="3" type="ORF">GUH15_17730</name>
    <name evidence="2" type="ORF">XAC3562_970034</name>
</gene>
<dbReference type="RefSeq" id="WP_011052854.1">
    <property type="nucleotide sequence ID" value="NZ_CAVLHM010000019.1"/>
</dbReference>
<keyword evidence="4" id="KW-1185">Reference proteome</keyword>
<comment type="caution">
    <text evidence="2">The sequence shown here is derived from an EMBL/GenBank/DDBJ whole genome shotgun (WGS) entry which is preliminary data.</text>
</comment>
<dbReference type="Pfam" id="PF18737">
    <property type="entry name" value="HEPN_MAE_28990"/>
    <property type="match status" value="1"/>
</dbReference>
<dbReference type="KEGG" id="xcw:J162_04401"/>
<evidence type="ECO:0000313" key="2">
    <source>
        <dbReference type="EMBL" id="CEG19250.1"/>
    </source>
</evidence>
<sequence>MSVLSALTNDLDWRETEIASMRILLSSGSATPSQQTVLLRAAWALLYAHYEGFCKNALVIFFDAVCKSGVLEENLPRSTRLFALASTLRKLRGLPDHEVLEELENFVSLYLRKAPVFPDVDTKSNLWPNVLIELMESADLCTDKVIENRSKLHTLVARRNKIAHGENSIIPELSYYKSYEDAVYEVIYDLAYQIEARLQGVPYVSFI</sequence>
<dbReference type="KEGG" id="xcn:J169_04443"/>
<dbReference type="InterPro" id="IPR040788">
    <property type="entry name" value="HEPN_MAE_28990"/>
</dbReference>
<protein>
    <recommendedName>
        <fullName evidence="1">MAE-28990/MAE-18760-like HEPN domain-containing protein</fullName>
    </recommendedName>
</protein>
<evidence type="ECO:0000259" key="1">
    <source>
        <dbReference type="Pfam" id="PF18737"/>
    </source>
</evidence>
<dbReference type="GeneID" id="66913492"/>
<dbReference type="KEGG" id="xcu:J159_04395"/>
<evidence type="ECO:0000313" key="3">
    <source>
        <dbReference type="EMBL" id="MBD4337862.1"/>
    </source>
</evidence>
<dbReference type="KEGG" id="xcm:J164_04396"/>
<dbReference type="OMA" id="TKSNLWP"/>
<reference evidence="3" key="2">
    <citation type="submission" date="2020-01" db="EMBL/GenBank/DDBJ databases">
        <authorList>
            <person name="Richard D."/>
        </authorList>
    </citation>
    <scope>NUCLEOTIDE SEQUENCE</scope>
    <source>
        <strain evidence="3">JP541</strain>
    </source>
</reference>
<accession>A0A0U5FLA4</accession>
<dbReference type="EMBL" id="CCXZ01000196">
    <property type="protein sequence ID" value="CEG19250.1"/>
    <property type="molecule type" value="Genomic_DNA"/>
</dbReference>
<dbReference type="Proteomes" id="UP000653002">
    <property type="component" value="Unassembled WGS sequence"/>
</dbReference>
<proteinExistence type="predicted"/>
<evidence type="ECO:0000313" key="4">
    <source>
        <dbReference type="Proteomes" id="UP000052230"/>
    </source>
</evidence>
<dbReference type="Proteomes" id="UP000052230">
    <property type="component" value="Unassembled WGS sequence"/>
</dbReference>